<dbReference type="RefSeq" id="WP_290290278.1">
    <property type="nucleotide sequence ID" value="NZ_CP047211.1"/>
</dbReference>
<feature type="transmembrane region" description="Helical" evidence="1">
    <location>
        <begin position="61"/>
        <end position="80"/>
    </location>
</feature>
<feature type="transmembrane region" description="Helical" evidence="1">
    <location>
        <begin position="12"/>
        <end position="29"/>
    </location>
</feature>
<name>A0ABV7ZPQ0_9CORY</name>
<sequence>MANDGLIKKTSALIGVAAAVLVVVEFIGVDASPGPWIAYVTGAYGILAAIYCIMRFMLRKWAGAASGLILAAGTASFFVLTEPTAMNTAGFAAVIIGAAATGITALTGK</sequence>
<gene>
    <name evidence="2" type="ORF">ACFORJ_10190</name>
</gene>
<feature type="transmembrane region" description="Helical" evidence="1">
    <location>
        <begin position="86"/>
        <end position="106"/>
    </location>
</feature>
<dbReference type="Proteomes" id="UP001595751">
    <property type="component" value="Unassembled WGS sequence"/>
</dbReference>
<proteinExistence type="predicted"/>
<evidence type="ECO:0000313" key="3">
    <source>
        <dbReference type="Proteomes" id="UP001595751"/>
    </source>
</evidence>
<organism evidence="2 3">
    <name type="scientific">Corynebacterium hansenii</name>
    <dbReference type="NCBI Taxonomy" id="394964"/>
    <lineage>
        <taxon>Bacteria</taxon>
        <taxon>Bacillati</taxon>
        <taxon>Actinomycetota</taxon>
        <taxon>Actinomycetes</taxon>
        <taxon>Mycobacteriales</taxon>
        <taxon>Corynebacteriaceae</taxon>
        <taxon>Corynebacterium</taxon>
    </lineage>
</organism>
<keyword evidence="1" id="KW-1133">Transmembrane helix</keyword>
<evidence type="ECO:0008006" key="4">
    <source>
        <dbReference type="Google" id="ProtNLM"/>
    </source>
</evidence>
<keyword evidence="1" id="KW-0472">Membrane</keyword>
<reference evidence="3" key="1">
    <citation type="journal article" date="2019" name="Int. J. Syst. Evol. Microbiol.">
        <title>The Global Catalogue of Microorganisms (GCM) 10K type strain sequencing project: providing services to taxonomists for standard genome sequencing and annotation.</title>
        <authorList>
            <consortium name="The Broad Institute Genomics Platform"/>
            <consortium name="The Broad Institute Genome Sequencing Center for Infectious Disease"/>
            <person name="Wu L."/>
            <person name="Ma J."/>
        </authorList>
    </citation>
    <scope>NUCLEOTIDE SEQUENCE [LARGE SCALE GENOMIC DNA]</scope>
    <source>
        <strain evidence="3">CCUG 53252</strain>
    </source>
</reference>
<keyword evidence="3" id="KW-1185">Reference proteome</keyword>
<accession>A0ABV7ZPQ0</accession>
<comment type="caution">
    <text evidence="2">The sequence shown here is derived from an EMBL/GenBank/DDBJ whole genome shotgun (WGS) entry which is preliminary data.</text>
</comment>
<feature type="transmembrane region" description="Helical" evidence="1">
    <location>
        <begin position="35"/>
        <end position="54"/>
    </location>
</feature>
<dbReference type="EMBL" id="JBHRZN010000003">
    <property type="protein sequence ID" value="MFC3850529.1"/>
    <property type="molecule type" value="Genomic_DNA"/>
</dbReference>
<evidence type="ECO:0000313" key="2">
    <source>
        <dbReference type="EMBL" id="MFC3850529.1"/>
    </source>
</evidence>
<keyword evidence="1" id="KW-0812">Transmembrane</keyword>
<evidence type="ECO:0000256" key="1">
    <source>
        <dbReference type="SAM" id="Phobius"/>
    </source>
</evidence>
<protein>
    <recommendedName>
        <fullName evidence="4">QacE family quaternary ammonium compound efflux SMR transporter</fullName>
    </recommendedName>
</protein>